<dbReference type="GO" id="GO:0000149">
    <property type="term" value="F:SNARE binding"/>
    <property type="evidence" value="ECO:0007669"/>
    <property type="project" value="TreeGrafter"/>
</dbReference>
<feature type="region of interest" description="Disordered" evidence="3">
    <location>
        <begin position="1189"/>
        <end position="1217"/>
    </location>
</feature>
<dbReference type="GO" id="GO:0097422">
    <property type="term" value="C:tubular endosome"/>
    <property type="evidence" value="ECO:0007669"/>
    <property type="project" value="TreeGrafter"/>
</dbReference>
<dbReference type="GO" id="GO:0005886">
    <property type="term" value="C:plasma membrane"/>
    <property type="evidence" value="ECO:0007669"/>
    <property type="project" value="TreeGrafter"/>
</dbReference>
<dbReference type="InterPro" id="IPR036770">
    <property type="entry name" value="Ankyrin_rpt-contain_sf"/>
</dbReference>
<dbReference type="Proteomes" id="UP000749646">
    <property type="component" value="Unassembled WGS sequence"/>
</dbReference>
<evidence type="ECO:0000259" key="4">
    <source>
        <dbReference type="PROSITE" id="PS51205"/>
    </source>
</evidence>
<dbReference type="PROSITE" id="PS50088">
    <property type="entry name" value="ANK_REPEAT"/>
    <property type="match status" value="3"/>
</dbReference>
<feature type="region of interest" description="Disordered" evidence="3">
    <location>
        <begin position="1254"/>
        <end position="1277"/>
    </location>
</feature>
<evidence type="ECO:0000256" key="2">
    <source>
        <dbReference type="PROSITE-ProRule" id="PRU00023"/>
    </source>
</evidence>
<dbReference type="PROSITE" id="PS50297">
    <property type="entry name" value="ANK_REP_REGION"/>
    <property type="match status" value="2"/>
</dbReference>
<evidence type="ECO:0000256" key="1">
    <source>
        <dbReference type="ARBA" id="ARBA00007428"/>
    </source>
</evidence>
<evidence type="ECO:0000313" key="6">
    <source>
        <dbReference type="Proteomes" id="UP000749646"/>
    </source>
</evidence>
<dbReference type="Pfam" id="PF12796">
    <property type="entry name" value="Ank_2"/>
    <property type="match status" value="2"/>
</dbReference>
<feature type="repeat" description="ANK" evidence="2">
    <location>
        <begin position="604"/>
        <end position="636"/>
    </location>
</feature>
<dbReference type="Gene3D" id="3.30.1520.10">
    <property type="entry name" value="Phox-like domain"/>
    <property type="match status" value="1"/>
</dbReference>
<feature type="region of interest" description="Disordered" evidence="3">
    <location>
        <begin position="1415"/>
        <end position="1502"/>
    </location>
</feature>
<dbReference type="InterPro" id="IPR036871">
    <property type="entry name" value="PX_dom_sf"/>
</dbReference>
<dbReference type="CDD" id="cd06093">
    <property type="entry name" value="PX_domain"/>
    <property type="match status" value="1"/>
</dbReference>
<dbReference type="PANTHER" id="PTHR24170:SF1">
    <property type="entry name" value="DOMAIN PROTEIN, PUTATIVE (AFU_ORTHOLOGUE AFUA_1G09870)-RELATED"/>
    <property type="match status" value="1"/>
</dbReference>
<dbReference type="SMART" id="SM00248">
    <property type="entry name" value="ANK"/>
    <property type="match status" value="7"/>
</dbReference>
<dbReference type="GO" id="GO:0005770">
    <property type="term" value="C:late endosome"/>
    <property type="evidence" value="ECO:0007669"/>
    <property type="project" value="TreeGrafter"/>
</dbReference>
<dbReference type="PROSITE" id="PS51205">
    <property type="entry name" value="VPS9"/>
    <property type="match status" value="1"/>
</dbReference>
<dbReference type="InterPro" id="IPR037191">
    <property type="entry name" value="VPS9_dom_sf"/>
</dbReference>
<feature type="domain" description="VPS9" evidence="4">
    <location>
        <begin position="325"/>
        <end position="458"/>
    </location>
</feature>
<dbReference type="SUPFAM" id="SSF64268">
    <property type="entry name" value="PX domain"/>
    <property type="match status" value="1"/>
</dbReference>
<accession>A0A9P6SM52</accession>
<dbReference type="SUPFAM" id="SSF109993">
    <property type="entry name" value="VPS9 domain"/>
    <property type="match status" value="1"/>
</dbReference>
<dbReference type="Gene3D" id="1.25.40.20">
    <property type="entry name" value="Ankyrin repeat-containing domain"/>
    <property type="match status" value="3"/>
</dbReference>
<dbReference type="GO" id="GO:0035091">
    <property type="term" value="F:phosphatidylinositol binding"/>
    <property type="evidence" value="ECO:0007669"/>
    <property type="project" value="InterPro"/>
</dbReference>
<feature type="compositionally biased region" description="Basic and acidic residues" evidence="3">
    <location>
        <begin position="1487"/>
        <end position="1502"/>
    </location>
</feature>
<evidence type="ECO:0000313" key="5">
    <source>
        <dbReference type="EMBL" id="KAF9981895.1"/>
    </source>
</evidence>
<organism evidence="5 6">
    <name type="scientific">Modicella reniformis</name>
    <dbReference type="NCBI Taxonomy" id="1440133"/>
    <lineage>
        <taxon>Eukaryota</taxon>
        <taxon>Fungi</taxon>
        <taxon>Fungi incertae sedis</taxon>
        <taxon>Mucoromycota</taxon>
        <taxon>Mortierellomycotina</taxon>
        <taxon>Mortierellomycetes</taxon>
        <taxon>Mortierellales</taxon>
        <taxon>Mortierellaceae</taxon>
        <taxon>Modicella</taxon>
    </lineage>
</organism>
<dbReference type="GO" id="GO:0030133">
    <property type="term" value="C:transport vesicle"/>
    <property type="evidence" value="ECO:0007669"/>
    <property type="project" value="TreeGrafter"/>
</dbReference>
<feature type="compositionally biased region" description="Basic and acidic residues" evidence="3">
    <location>
        <begin position="1441"/>
        <end position="1457"/>
    </location>
</feature>
<dbReference type="EMBL" id="JAAAHW010003646">
    <property type="protein sequence ID" value="KAF9981895.1"/>
    <property type="molecule type" value="Genomic_DNA"/>
</dbReference>
<dbReference type="SMART" id="SM00167">
    <property type="entry name" value="VPS9"/>
    <property type="match status" value="1"/>
</dbReference>
<dbReference type="InterPro" id="IPR003123">
    <property type="entry name" value="VPS9"/>
</dbReference>
<keyword evidence="6" id="KW-1185">Reference proteome</keyword>
<proteinExistence type="inferred from homology"/>
<evidence type="ECO:0000256" key="3">
    <source>
        <dbReference type="SAM" id="MobiDB-lite"/>
    </source>
</evidence>
<gene>
    <name evidence="5" type="ORF">BGZ65_003458</name>
</gene>
<dbReference type="Gene3D" id="1.20.1050.80">
    <property type="entry name" value="VPS9 domain"/>
    <property type="match status" value="1"/>
</dbReference>
<dbReference type="OrthoDB" id="7464126at2759"/>
<feature type="repeat" description="ANK" evidence="2">
    <location>
        <begin position="741"/>
        <end position="761"/>
    </location>
</feature>
<dbReference type="Pfam" id="PF02204">
    <property type="entry name" value="VPS9"/>
    <property type="match status" value="1"/>
</dbReference>
<comment type="caution">
    <text evidence="5">The sequence shown here is derived from an EMBL/GenBank/DDBJ whole genome shotgun (WGS) entry which is preliminary data.</text>
</comment>
<dbReference type="GO" id="GO:0005769">
    <property type="term" value="C:early endosome"/>
    <property type="evidence" value="ECO:0007669"/>
    <property type="project" value="TreeGrafter"/>
</dbReference>
<dbReference type="PANTHER" id="PTHR24170">
    <property type="entry name" value="ANKYRIN REPEAT DOMAIN-CONTAINING PROTEIN 27"/>
    <property type="match status" value="1"/>
</dbReference>
<dbReference type="InterPro" id="IPR051248">
    <property type="entry name" value="UPF0507/Ank_repeat_27"/>
</dbReference>
<feature type="compositionally biased region" description="Basic and acidic residues" evidence="3">
    <location>
        <begin position="1466"/>
        <end position="1476"/>
    </location>
</feature>
<dbReference type="GO" id="GO:0005085">
    <property type="term" value="F:guanyl-nucleotide exchange factor activity"/>
    <property type="evidence" value="ECO:0007669"/>
    <property type="project" value="TreeGrafter"/>
</dbReference>
<dbReference type="GO" id="GO:0045022">
    <property type="term" value="P:early endosome to late endosome transport"/>
    <property type="evidence" value="ECO:0007669"/>
    <property type="project" value="TreeGrafter"/>
</dbReference>
<reference evidence="5" key="1">
    <citation type="journal article" date="2020" name="Fungal Divers.">
        <title>Resolving the Mortierellaceae phylogeny through synthesis of multi-gene phylogenetics and phylogenomics.</title>
        <authorList>
            <person name="Vandepol N."/>
            <person name="Liber J."/>
            <person name="Desiro A."/>
            <person name="Na H."/>
            <person name="Kennedy M."/>
            <person name="Barry K."/>
            <person name="Grigoriev I.V."/>
            <person name="Miller A.N."/>
            <person name="O'Donnell K."/>
            <person name="Stajich J.E."/>
            <person name="Bonito G."/>
        </authorList>
    </citation>
    <scope>NUCLEOTIDE SEQUENCE</scope>
    <source>
        <strain evidence="5">MES-2147</strain>
    </source>
</reference>
<dbReference type="InterPro" id="IPR002110">
    <property type="entry name" value="Ankyrin_rpt"/>
</dbReference>
<feature type="repeat" description="ANK" evidence="2">
    <location>
        <begin position="774"/>
        <end position="806"/>
    </location>
</feature>
<protein>
    <recommendedName>
        <fullName evidence="4">VPS9 domain-containing protein</fullName>
    </recommendedName>
</protein>
<sequence length="1502" mass="165795">MDPTRSMFLLASTPPPAIATTVTATAHTGLLASGHQKSVPTTSNHFLSLLFFHESTSWPTAALINDEQHKNLQVLKKTFETILAEIVQDRDRHQLVILCPVQQSLMGTDALSKREWEWDGIDEEFIITTAKGFKLLKQARLVSEQLFYDNDGRGWIVQFIDRPLVGMPQEESDRNIVPAESLVVNRHESSRLSSIFRMGRRSKRHIRKVGPAKRGTRRRPNNERPFLTLQIALQQFPGVSQRLEQLIMKFNDEAMAKNNMDDIRTMLDRLLTDSVELLNQVNSNSLAALLDEYETTVDDLDQLLESHIMNSTYDIVFFRITLQLKQQDWDLAEAILKLRNLDLGQVGSADTQQQYQCLVSALNEFQSLGVLRTPMEKLGCLVQTVRVASMLLGGADDLIPILLLTVLRSGISNLASNLHYMKNFVMFGDASRGECGYSLSTLEAVSRYILSHARQLSPLSARNQAYWENVCSGDLEGVKKIYTDTSWYVEVKTVVQQLPPPPFLRRQSEASLESNSDISVGLASPLQSRDAEGNNGVLLACKSQQIDVLRYLLEVQGNSINVSNYEGKTPLMLAVDIENVEMTKMILRVLSTNEKDGINKQDVLGNTAVHVCVAKGNLTILEELIKADSDLGLPNNNGDTPFINAAKLSDKSERYRRVASILAPKMKVEDLNRQNNAGDTAFHFIVDPTLIADLVSHGANPEVDNYSGWTPLLKWALDDNTAVVRGLLGTDRVDTLVTDTRGYTPLHMACLRSNLEMVEMLQARTPIDIQSTIDGSTPLQLACQSGLVLVVDFLLRKGANPQLRNWSNESPADMTKDATILELLDNAMLFWENRNDQSISRTAVASADTRRNVKRNTSLSATGKRAIRVVRGTMEQDGKVRYIVKSGSTSDPSTIVTMPRSLDDFQFLRENLLVEGPDACIPSLEGFYPPFLLSPSRPSKTVLAVSARRLDMFLNYLSNHPALANHELVWEFMLMPELQRDMIVERSQAKQLNAIDSIFDNFPRTVENLENEETYFRHFNDETLKLEAAIQQVRKYARKLSRSTQDVPQQLELFTAALEQSDAISLDSKGDYVQALRAAASTQMTMHPSDIESLGDLFEDFSFVIDGTLKALKHPQEVINSIRQLRASALKAEQAMRRNSMWWSGLSSIGEGTMTALSGAGVALGMVGYVATATLGAVSGTIVSRHIDISGKGKGSSRSRHTKAASESVVGKSPEPLLPRPLMAAAARSLTPPLQNKKPGSTLVVKLSPSSSQSSLGEIIGNGSTPIHHPQPRSRHSLDLSPRAISVLSSPFTSIAAAASAAASAATGQVPLKEIKDKIDKASSLLNSLRSSLFEELAHLQDHHTRELERAMRDFGARQLQIERSRLRDMMEILDDLQIGTNSTPAAAAVASGGGTGSGLGSQAFMGSTRNLTTALASHSAQTPGVGPSGNGTGFPFGSESDEKAEVRAQQRRELQRRNSNPRSIHFSEHDHHWRIDPTNQGIASNKGKDLMSEKVPFDDDD</sequence>
<name>A0A9P6SM52_9FUNG</name>
<keyword evidence="2" id="KW-0040">ANK repeat</keyword>
<dbReference type="SUPFAM" id="SSF48403">
    <property type="entry name" value="Ankyrin repeat"/>
    <property type="match status" value="2"/>
</dbReference>
<comment type="similarity">
    <text evidence="1">Belongs to the UPF0507 family.</text>
</comment>